<evidence type="ECO:0008006" key="3">
    <source>
        <dbReference type="Google" id="ProtNLM"/>
    </source>
</evidence>
<protein>
    <recommendedName>
        <fullName evidence="3">Addiction module component</fullName>
    </recommendedName>
</protein>
<sequence length="71" mass="8288">METVTIEIKDEKVRKLIHSLADLELISIIPNQLTWLERWKILSASLPQSSEITEDEILNEISEVRQMKLLD</sequence>
<reference evidence="2" key="1">
    <citation type="submission" date="2023-07" db="EMBL/GenBank/DDBJ databases">
        <title>Dyadobacter sp. nov 'subterranea' isolated from contaminted grondwater.</title>
        <authorList>
            <person name="Szabo I."/>
            <person name="Al-Omari J."/>
            <person name="Szerdahelyi S.G."/>
            <person name="Rado J."/>
        </authorList>
    </citation>
    <scope>NUCLEOTIDE SEQUENCE [LARGE SCALE GENOMIC DNA]</scope>
    <source>
        <strain evidence="2">UP-52</strain>
    </source>
</reference>
<dbReference type="Proteomes" id="UP000634134">
    <property type="component" value="Unassembled WGS sequence"/>
</dbReference>
<dbReference type="EMBL" id="JACYGY010000001">
    <property type="protein sequence ID" value="MBE9460807.1"/>
    <property type="molecule type" value="Genomic_DNA"/>
</dbReference>
<comment type="caution">
    <text evidence="1">The sequence shown here is derived from an EMBL/GenBank/DDBJ whole genome shotgun (WGS) entry which is preliminary data.</text>
</comment>
<evidence type="ECO:0000313" key="1">
    <source>
        <dbReference type="EMBL" id="MBE9460807.1"/>
    </source>
</evidence>
<organism evidence="1 2">
    <name type="scientific">Dyadobacter subterraneus</name>
    <dbReference type="NCBI Taxonomy" id="2773304"/>
    <lineage>
        <taxon>Bacteria</taxon>
        <taxon>Pseudomonadati</taxon>
        <taxon>Bacteroidota</taxon>
        <taxon>Cytophagia</taxon>
        <taxon>Cytophagales</taxon>
        <taxon>Spirosomataceae</taxon>
        <taxon>Dyadobacter</taxon>
    </lineage>
</organism>
<gene>
    <name evidence="1" type="ORF">IEE83_02830</name>
</gene>
<proteinExistence type="predicted"/>
<accession>A0ABR9W5R9</accession>
<dbReference type="RefSeq" id="WP_194119106.1">
    <property type="nucleotide sequence ID" value="NZ_JACYGY010000001.1"/>
</dbReference>
<keyword evidence="2" id="KW-1185">Reference proteome</keyword>
<name>A0ABR9W5R9_9BACT</name>
<evidence type="ECO:0000313" key="2">
    <source>
        <dbReference type="Proteomes" id="UP000634134"/>
    </source>
</evidence>